<dbReference type="STRING" id="251229.Chro_1057"/>
<dbReference type="EMBL" id="CP003597">
    <property type="protein sequence ID" value="AFY86589.1"/>
    <property type="molecule type" value="Genomic_DNA"/>
</dbReference>
<dbReference type="OrthoDB" id="505390at2"/>
<dbReference type="KEGG" id="cthe:Chro_1057"/>
<dbReference type="GO" id="GO:0005524">
    <property type="term" value="F:ATP binding"/>
    <property type="evidence" value="ECO:0007669"/>
    <property type="project" value="UniProtKB-KW"/>
</dbReference>
<protein>
    <submittedName>
        <fullName evidence="6">Phage/plasmid primase, P4 family</fullName>
    </submittedName>
</protein>
<dbReference type="GO" id="GO:0016787">
    <property type="term" value="F:hydrolase activity"/>
    <property type="evidence" value="ECO:0007669"/>
    <property type="project" value="UniProtKB-KW"/>
</dbReference>
<accession>K9TX64</accession>
<dbReference type="InterPro" id="IPR014818">
    <property type="entry name" value="Phage/plasmid_primase_P4_C"/>
</dbReference>
<gene>
    <name evidence="6" type="ORF">Chro_1057</name>
</gene>
<dbReference type="PROSITE" id="PS51206">
    <property type="entry name" value="SF3_HELICASE_1"/>
    <property type="match status" value="1"/>
</dbReference>
<feature type="compositionally biased region" description="Basic and acidic residues" evidence="4">
    <location>
        <begin position="762"/>
        <end position="778"/>
    </location>
</feature>
<dbReference type="Proteomes" id="UP000010384">
    <property type="component" value="Chromosome"/>
</dbReference>
<keyword evidence="7" id="KW-1185">Reference proteome</keyword>
<dbReference type="Pfam" id="PF12965">
    <property type="entry name" value="DUF3854"/>
    <property type="match status" value="1"/>
</dbReference>
<evidence type="ECO:0000256" key="2">
    <source>
        <dbReference type="ARBA" id="ARBA00022801"/>
    </source>
</evidence>
<name>K9TX64_CHRTP</name>
<dbReference type="PANTHER" id="PTHR35372">
    <property type="entry name" value="ATP BINDING PROTEIN-RELATED"/>
    <property type="match status" value="1"/>
</dbReference>
<reference evidence="6 7" key="1">
    <citation type="submission" date="2012-06" db="EMBL/GenBank/DDBJ databases">
        <title>Finished chromosome of genome of Chroococcidiopsis thermalis PCC 7203.</title>
        <authorList>
            <consortium name="US DOE Joint Genome Institute"/>
            <person name="Gugger M."/>
            <person name="Coursin T."/>
            <person name="Rippka R."/>
            <person name="Tandeau De Marsac N."/>
            <person name="Huntemann M."/>
            <person name="Wei C.-L."/>
            <person name="Han J."/>
            <person name="Detter J.C."/>
            <person name="Han C."/>
            <person name="Tapia R."/>
            <person name="Davenport K."/>
            <person name="Daligault H."/>
            <person name="Erkkila T."/>
            <person name="Gu W."/>
            <person name="Munk A.C.C."/>
            <person name="Teshima H."/>
            <person name="Xu Y."/>
            <person name="Chain P."/>
            <person name="Chen A."/>
            <person name="Krypides N."/>
            <person name="Mavromatis K."/>
            <person name="Markowitz V."/>
            <person name="Szeto E."/>
            <person name="Ivanova N."/>
            <person name="Mikhailova N."/>
            <person name="Ovchinnikova G."/>
            <person name="Pagani I."/>
            <person name="Pati A."/>
            <person name="Goodwin L."/>
            <person name="Peters L."/>
            <person name="Pitluck S."/>
            <person name="Woyke T."/>
            <person name="Kerfeld C."/>
        </authorList>
    </citation>
    <scope>NUCLEOTIDE SEQUENCE [LARGE SCALE GENOMIC DNA]</scope>
    <source>
        <strain evidence="6 7">PCC 7203</strain>
    </source>
</reference>
<keyword evidence="2" id="KW-0378">Hydrolase</keyword>
<evidence type="ECO:0000313" key="7">
    <source>
        <dbReference type="Proteomes" id="UP000010384"/>
    </source>
</evidence>
<dbReference type="Gene3D" id="3.40.1360.10">
    <property type="match status" value="1"/>
</dbReference>
<feature type="region of interest" description="Disordered" evidence="4">
    <location>
        <begin position="719"/>
        <end position="787"/>
    </location>
</feature>
<organism evidence="6 7">
    <name type="scientific">Chroococcidiopsis thermalis (strain PCC 7203)</name>
    <dbReference type="NCBI Taxonomy" id="251229"/>
    <lineage>
        <taxon>Bacteria</taxon>
        <taxon>Bacillati</taxon>
        <taxon>Cyanobacteriota</taxon>
        <taxon>Cyanophyceae</taxon>
        <taxon>Chroococcidiopsidales</taxon>
        <taxon>Chroococcidiopsidaceae</taxon>
        <taxon>Chroococcidiopsis</taxon>
    </lineage>
</organism>
<evidence type="ECO:0000313" key="6">
    <source>
        <dbReference type="EMBL" id="AFY86589.1"/>
    </source>
</evidence>
<dbReference type="eggNOG" id="COG0358">
    <property type="taxonomic scope" value="Bacteria"/>
</dbReference>
<dbReference type="Gene3D" id="3.40.50.300">
    <property type="entry name" value="P-loop containing nucleotide triphosphate hydrolases"/>
    <property type="match status" value="1"/>
</dbReference>
<dbReference type="Pfam" id="PF08706">
    <property type="entry name" value="D5_N"/>
    <property type="match status" value="1"/>
</dbReference>
<evidence type="ECO:0000256" key="1">
    <source>
        <dbReference type="ARBA" id="ARBA00022741"/>
    </source>
</evidence>
<evidence type="ECO:0000256" key="4">
    <source>
        <dbReference type="SAM" id="MobiDB-lite"/>
    </source>
</evidence>
<dbReference type="InterPro" id="IPR051620">
    <property type="entry name" value="ORF904-like_C"/>
</dbReference>
<proteinExistence type="predicted"/>
<dbReference type="Pfam" id="PF19263">
    <property type="entry name" value="DUF5906"/>
    <property type="match status" value="1"/>
</dbReference>
<dbReference type="HOGENOM" id="CLU_012156_0_0_3"/>
<dbReference type="eggNOG" id="COG3378">
    <property type="taxonomic scope" value="Bacteria"/>
</dbReference>
<evidence type="ECO:0000256" key="3">
    <source>
        <dbReference type="ARBA" id="ARBA00022840"/>
    </source>
</evidence>
<evidence type="ECO:0000259" key="5">
    <source>
        <dbReference type="PROSITE" id="PS51206"/>
    </source>
</evidence>
<dbReference type="RefSeq" id="WP_015153138.1">
    <property type="nucleotide sequence ID" value="NC_019695.1"/>
</dbReference>
<feature type="domain" description="SF3 helicase" evidence="5">
    <location>
        <begin position="419"/>
        <end position="572"/>
    </location>
</feature>
<feature type="compositionally biased region" description="Acidic residues" evidence="4">
    <location>
        <begin position="730"/>
        <end position="741"/>
    </location>
</feature>
<sequence length="859" mass="96343">MIAVLQQTTQNTLSARHRQECLEKRGLSLEWILLNCHSVTANEATQQLGYTAQSDGIWLKGCNYQGQYKPDKPWKVEDDKKAPKYRSPLGEYDAMLPSHPSNPHYWNDIAALKQQAYQIDAYPCLLLTEGFFKALAGCASGIPTIALLGVEMGLTSSSDDIQGRRYLVPTLERYAKAGFGFIIAFDADCATNKAVIWAQRKLAHKLKKFKIPVYSATGLWTVAEGKGMDDYIQNHGGDRFLREVMGKVVDTEIWEKQLASLDERDSLRTQKKPPADIIGREIGEDYRERLLWSDQHKGWMQYGLERDGVWTAVSDEYVGSVVNKILESKGIVGYGSASYVINVIAQMRWQLFEREWHERSAGEILPFADGVLELATGQFHKHAPGYRLTWCLPRPYNAVTTDWTKIRNWLEEATGGDRQHQEILLCFLAAILRGRADLHKFLHLIGVGGTGKSTLTRLAEALIGSQNCWNGSLQDLEDKHEVARIIGKRLVILPDQDKVTGRLSNFKRLTGQDTLSGRRLYKDGLNFRFPGMVIVTSNAPIFHADGGSWLTRRIVMLPFDRKPAADKVRDLEAEFEPDLPALTNYLLSIPNDEITRVLRCIGKDEVNPTLWQSKIRTDSIAAWLNEWLIHDPTVKTQIGSDRHQWADKEYDPHDSTLFGSYNHYCRISGLQAKGKNNFSADLIELCQQTLGWGDIQSGRDGQGRRVICGLKLRADGNTTPTVEEKLTADDSSDNLSDDLSDDLNPSNSNDSDDPDDLLASKLSEKEAVKNSIPDRDTSKTFSSPIAPKFRSGDRVQCISKQPQFQQLCNLPLVINRVDPGYGVADCRKPDGSFTTWIPIADLQRVDSACETLGGSHAQD</sequence>
<dbReference type="InterPro" id="IPR014015">
    <property type="entry name" value="Helicase_SF3_DNA-vir"/>
</dbReference>
<dbReference type="AlphaFoldDB" id="K9TX64"/>
<dbReference type="InterPro" id="IPR027417">
    <property type="entry name" value="P-loop_NTPase"/>
</dbReference>
<dbReference type="InterPro" id="IPR024385">
    <property type="entry name" value="DUF3854"/>
</dbReference>
<keyword evidence="3" id="KW-0067">ATP-binding</keyword>
<dbReference type="InterPro" id="IPR045455">
    <property type="entry name" value="NrS-1_pol-like_helicase"/>
</dbReference>
<keyword evidence="1" id="KW-0547">Nucleotide-binding</keyword>
<dbReference type="PANTHER" id="PTHR35372:SF2">
    <property type="entry name" value="SF3 HELICASE DOMAIN-CONTAINING PROTEIN"/>
    <property type="match status" value="1"/>
</dbReference>
<dbReference type="SUPFAM" id="SSF52540">
    <property type="entry name" value="P-loop containing nucleoside triphosphate hydrolases"/>
    <property type="match status" value="1"/>
</dbReference>
<dbReference type="InParanoid" id="K9TX64"/>